<keyword evidence="2" id="KW-1185">Reference proteome</keyword>
<gene>
    <name evidence="1" type="ORF">BDN70DRAFT_881402</name>
</gene>
<name>A0A9P6CSF6_9AGAR</name>
<evidence type="ECO:0000313" key="1">
    <source>
        <dbReference type="EMBL" id="KAF9477247.1"/>
    </source>
</evidence>
<proteinExistence type="predicted"/>
<sequence length="140" mass="15144">MSFPNSERLLRTAFAQPNPSSALLDLIKQNPTYPAVVDLVLTYTTLVDENPTRAEALASILLHVRDAPDSDAPTSISGLPIPEIFSCELADIHEHDLRVNDATKTLGPSNFFLTSSFLSGLSFKHELTSAVVNTGSFSTL</sequence>
<comment type="caution">
    <text evidence="1">The sequence shown here is derived from an EMBL/GenBank/DDBJ whole genome shotgun (WGS) entry which is preliminary data.</text>
</comment>
<organism evidence="1 2">
    <name type="scientific">Pholiota conissans</name>
    <dbReference type="NCBI Taxonomy" id="109636"/>
    <lineage>
        <taxon>Eukaryota</taxon>
        <taxon>Fungi</taxon>
        <taxon>Dikarya</taxon>
        <taxon>Basidiomycota</taxon>
        <taxon>Agaricomycotina</taxon>
        <taxon>Agaricomycetes</taxon>
        <taxon>Agaricomycetidae</taxon>
        <taxon>Agaricales</taxon>
        <taxon>Agaricineae</taxon>
        <taxon>Strophariaceae</taxon>
        <taxon>Pholiota</taxon>
    </lineage>
</organism>
<reference evidence="1" key="1">
    <citation type="submission" date="2020-11" db="EMBL/GenBank/DDBJ databases">
        <authorList>
            <consortium name="DOE Joint Genome Institute"/>
            <person name="Ahrendt S."/>
            <person name="Riley R."/>
            <person name="Andreopoulos W."/>
            <person name="Labutti K."/>
            <person name="Pangilinan J."/>
            <person name="Ruiz-Duenas F.J."/>
            <person name="Barrasa J.M."/>
            <person name="Sanchez-Garcia M."/>
            <person name="Camarero S."/>
            <person name="Miyauchi S."/>
            <person name="Serrano A."/>
            <person name="Linde D."/>
            <person name="Babiker R."/>
            <person name="Drula E."/>
            <person name="Ayuso-Fernandez I."/>
            <person name="Pacheco R."/>
            <person name="Padilla G."/>
            <person name="Ferreira P."/>
            <person name="Barriuso J."/>
            <person name="Kellner H."/>
            <person name="Castanera R."/>
            <person name="Alfaro M."/>
            <person name="Ramirez L."/>
            <person name="Pisabarro A.G."/>
            <person name="Kuo A."/>
            <person name="Tritt A."/>
            <person name="Lipzen A."/>
            <person name="He G."/>
            <person name="Yan M."/>
            <person name="Ng V."/>
            <person name="Cullen D."/>
            <person name="Martin F."/>
            <person name="Rosso M.-N."/>
            <person name="Henrissat B."/>
            <person name="Hibbett D."/>
            <person name="Martinez A.T."/>
            <person name="Grigoriev I.V."/>
        </authorList>
    </citation>
    <scope>NUCLEOTIDE SEQUENCE</scope>
    <source>
        <strain evidence="1">CIRM-BRFM 674</strain>
    </source>
</reference>
<accession>A0A9P6CSF6</accession>
<dbReference type="AlphaFoldDB" id="A0A9P6CSF6"/>
<dbReference type="Proteomes" id="UP000807469">
    <property type="component" value="Unassembled WGS sequence"/>
</dbReference>
<protein>
    <submittedName>
        <fullName evidence="1">Uncharacterized protein</fullName>
    </submittedName>
</protein>
<evidence type="ECO:0000313" key="2">
    <source>
        <dbReference type="Proteomes" id="UP000807469"/>
    </source>
</evidence>
<dbReference type="EMBL" id="MU155267">
    <property type="protein sequence ID" value="KAF9477247.1"/>
    <property type="molecule type" value="Genomic_DNA"/>
</dbReference>